<feature type="region of interest" description="Disordered" evidence="1">
    <location>
        <begin position="1"/>
        <end position="37"/>
    </location>
</feature>
<organism evidence="2 3">
    <name type="scientific">Blyttiomyces helicus</name>
    <dbReference type="NCBI Taxonomy" id="388810"/>
    <lineage>
        <taxon>Eukaryota</taxon>
        <taxon>Fungi</taxon>
        <taxon>Fungi incertae sedis</taxon>
        <taxon>Chytridiomycota</taxon>
        <taxon>Chytridiomycota incertae sedis</taxon>
        <taxon>Chytridiomycetes</taxon>
        <taxon>Chytridiomycetes incertae sedis</taxon>
        <taxon>Blyttiomyces</taxon>
    </lineage>
</organism>
<dbReference type="EMBL" id="KZ993910">
    <property type="protein sequence ID" value="RKO94386.1"/>
    <property type="molecule type" value="Genomic_DNA"/>
</dbReference>
<feature type="compositionally biased region" description="Basic and acidic residues" evidence="1">
    <location>
        <begin position="323"/>
        <end position="332"/>
    </location>
</feature>
<sequence length="504" mass="54301">MPDVGTLPPIDLPNPSQRSRPERGQHENDPWYDPSSDPHLMQFSPALRPLVDLRALEFHRHWPLEVLSKRLAIGEARELQIPAKTVGERKGAPSTVVSAPPCESVGRDAGSVLSKVFFSTQWTGGGVPALRSQYSTFLRQIVNANPEWLTRQPPTKVPRQASHPYLVNQLAPIEVARRKHIPDVYDRLSGPRAFCVHPWPADEPRRPDTGPPPARETLERLSKPHRPVRDVGEEEALMAQNRVKTLPEQFLARISEPKHAKAPPPHPEVHVIPARTLPEAEIERLSKPKFRRTRFEKGRKRGKRDKETVREKEAPRMAESNEDDVHPEKEILEPAVNKDATVESSPVEDTVARSNEGAGETNAGNGAELGVSVNVAIDSSSGKLDVAGVDAPGLDVADRGEAPVAEVQALAGSDQNVGEANVVAGTDTGGEEVAALSGTEEGVGEVMLPAQEPAAATVESPPAESPPAESPPAASPPADEDGLTDAPAHEATTAETLASVVDAE</sequence>
<feature type="region of interest" description="Disordered" evidence="1">
    <location>
        <begin position="450"/>
        <end position="504"/>
    </location>
</feature>
<protein>
    <submittedName>
        <fullName evidence="2">Uncharacterized protein</fullName>
    </submittedName>
</protein>
<feature type="compositionally biased region" description="Low complexity" evidence="1">
    <location>
        <begin position="355"/>
        <end position="368"/>
    </location>
</feature>
<evidence type="ECO:0000256" key="1">
    <source>
        <dbReference type="SAM" id="MobiDB-lite"/>
    </source>
</evidence>
<keyword evidence="3" id="KW-1185">Reference proteome</keyword>
<feature type="compositionally biased region" description="Low complexity" evidence="1">
    <location>
        <begin position="452"/>
        <end position="462"/>
    </location>
</feature>
<reference evidence="3" key="1">
    <citation type="journal article" date="2018" name="Nat. Microbiol.">
        <title>Leveraging single-cell genomics to expand the fungal tree of life.</title>
        <authorList>
            <person name="Ahrendt S.R."/>
            <person name="Quandt C.A."/>
            <person name="Ciobanu D."/>
            <person name="Clum A."/>
            <person name="Salamov A."/>
            <person name="Andreopoulos B."/>
            <person name="Cheng J.F."/>
            <person name="Woyke T."/>
            <person name="Pelin A."/>
            <person name="Henrissat B."/>
            <person name="Reynolds N.K."/>
            <person name="Benny G.L."/>
            <person name="Smith M.E."/>
            <person name="James T.Y."/>
            <person name="Grigoriev I.V."/>
        </authorList>
    </citation>
    <scope>NUCLEOTIDE SEQUENCE [LARGE SCALE GENOMIC DNA]</scope>
</reference>
<dbReference type="AlphaFoldDB" id="A0A4P9WTJ3"/>
<feature type="compositionally biased region" description="Pro residues" evidence="1">
    <location>
        <begin position="463"/>
        <end position="475"/>
    </location>
</feature>
<dbReference type="Proteomes" id="UP000269721">
    <property type="component" value="Unassembled WGS sequence"/>
</dbReference>
<evidence type="ECO:0000313" key="2">
    <source>
        <dbReference type="EMBL" id="RKO94386.1"/>
    </source>
</evidence>
<name>A0A4P9WTJ3_9FUNG</name>
<feature type="region of interest" description="Disordered" evidence="1">
    <location>
        <begin position="199"/>
        <end position="221"/>
    </location>
</feature>
<feature type="compositionally biased region" description="Basic and acidic residues" evidence="1">
    <location>
        <begin position="304"/>
        <end position="316"/>
    </location>
</feature>
<evidence type="ECO:0000313" key="3">
    <source>
        <dbReference type="Proteomes" id="UP000269721"/>
    </source>
</evidence>
<feature type="compositionally biased region" description="Basic residues" evidence="1">
    <location>
        <begin position="289"/>
        <end position="303"/>
    </location>
</feature>
<proteinExistence type="predicted"/>
<feature type="region of interest" description="Disordered" evidence="1">
    <location>
        <begin position="289"/>
        <end position="368"/>
    </location>
</feature>
<accession>A0A4P9WTJ3</accession>
<feature type="compositionally biased region" description="Basic and acidic residues" evidence="1">
    <location>
        <begin position="19"/>
        <end position="29"/>
    </location>
</feature>
<gene>
    <name evidence="2" type="ORF">BDK51DRAFT_41601</name>
</gene>
<dbReference type="OrthoDB" id="252964at2759"/>